<keyword evidence="7" id="KW-0732">Signal</keyword>
<comment type="caution">
    <text evidence="9">The sequence shown here is derived from an EMBL/GenBank/DDBJ whole genome shotgun (WGS) entry which is preliminary data.</text>
</comment>
<keyword evidence="2" id="KW-0808">Transferase</keyword>
<evidence type="ECO:0000313" key="10">
    <source>
        <dbReference type="Proteomes" id="UP000305792"/>
    </source>
</evidence>
<evidence type="ECO:0000256" key="1">
    <source>
        <dbReference type="ARBA" id="ARBA00010688"/>
    </source>
</evidence>
<evidence type="ECO:0000313" key="9">
    <source>
        <dbReference type="EMBL" id="THV32151.1"/>
    </source>
</evidence>
<dbReference type="InterPro" id="IPR002173">
    <property type="entry name" value="Carboh/pur_kinase_PfkB_CS"/>
</dbReference>
<protein>
    <submittedName>
        <fullName evidence="9">Carbohydrate kinase</fullName>
    </submittedName>
</protein>
<evidence type="ECO:0000256" key="7">
    <source>
        <dbReference type="SAM" id="SignalP"/>
    </source>
</evidence>
<feature type="domain" description="Carbohydrate kinase PfkB" evidence="8">
    <location>
        <begin position="186"/>
        <end position="466"/>
    </location>
</feature>
<dbReference type="PANTHER" id="PTHR43085">
    <property type="entry name" value="HEXOKINASE FAMILY MEMBER"/>
    <property type="match status" value="1"/>
</dbReference>
<keyword evidence="4 9" id="KW-0418">Kinase</keyword>
<dbReference type="Proteomes" id="UP000305792">
    <property type="component" value="Unassembled WGS sequence"/>
</dbReference>
<dbReference type="SUPFAM" id="SSF53613">
    <property type="entry name" value="Ribokinase-like"/>
    <property type="match status" value="1"/>
</dbReference>
<evidence type="ECO:0000259" key="8">
    <source>
        <dbReference type="Pfam" id="PF00294"/>
    </source>
</evidence>
<gene>
    <name evidence="9" type="ORF">E9998_01510</name>
</gene>
<dbReference type="GO" id="GO:0016301">
    <property type="term" value="F:kinase activity"/>
    <property type="evidence" value="ECO:0007669"/>
    <property type="project" value="UniProtKB-KW"/>
</dbReference>
<keyword evidence="10" id="KW-1185">Reference proteome</keyword>
<dbReference type="Pfam" id="PF00294">
    <property type="entry name" value="PfkB"/>
    <property type="match status" value="1"/>
</dbReference>
<dbReference type="InterPro" id="IPR029056">
    <property type="entry name" value="Ribokinase-like"/>
</dbReference>
<dbReference type="Gene3D" id="3.40.1190.20">
    <property type="match status" value="1"/>
</dbReference>
<feature type="compositionally biased region" description="Low complexity" evidence="6">
    <location>
        <begin position="46"/>
        <end position="55"/>
    </location>
</feature>
<dbReference type="PANTHER" id="PTHR43085:SF1">
    <property type="entry name" value="PSEUDOURIDINE KINASE-RELATED"/>
    <property type="match status" value="1"/>
</dbReference>
<proteinExistence type="inferred from homology"/>
<comment type="similarity">
    <text evidence="1">Belongs to the carbohydrate kinase PfkB family.</text>
</comment>
<dbReference type="EMBL" id="STGX01000001">
    <property type="protein sequence ID" value="THV32151.1"/>
    <property type="molecule type" value="Genomic_DNA"/>
</dbReference>
<feature type="signal peptide" evidence="7">
    <location>
        <begin position="1"/>
        <end position="29"/>
    </location>
</feature>
<feature type="region of interest" description="Disordered" evidence="6">
    <location>
        <begin position="122"/>
        <end position="145"/>
    </location>
</feature>
<evidence type="ECO:0000256" key="3">
    <source>
        <dbReference type="ARBA" id="ARBA00022741"/>
    </source>
</evidence>
<feature type="region of interest" description="Disordered" evidence="6">
    <location>
        <begin position="15"/>
        <end position="101"/>
    </location>
</feature>
<dbReference type="CDD" id="cd01167">
    <property type="entry name" value="bac_FRK"/>
    <property type="match status" value="1"/>
</dbReference>
<evidence type="ECO:0000256" key="2">
    <source>
        <dbReference type="ARBA" id="ARBA00022679"/>
    </source>
</evidence>
<feature type="compositionally biased region" description="Low complexity" evidence="6">
    <location>
        <begin position="15"/>
        <end position="36"/>
    </location>
</feature>
<dbReference type="InterPro" id="IPR011611">
    <property type="entry name" value="PfkB_dom"/>
</dbReference>
<keyword evidence="5" id="KW-0067">ATP-binding</keyword>
<evidence type="ECO:0000256" key="4">
    <source>
        <dbReference type="ARBA" id="ARBA00022777"/>
    </source>
</evidence>
<sequence>MSRMRRCLGRVGFSATASASAGASGPAGAASALTSSVDMASWCTTRRPAAAPARPGVSQQSPEASRQAGPDAAGRRRGRGLEATGRVPAGAERPRAASPRTCSRWRVPAGANGRCRAFRTRGRAPAAVPSHQVGEPGGSAQPGANPTSRPFGACNTLTATACARRKEPLLILVAGENVIDLVPAPGDQLRPTCGGGPANIAVALARRGVPTALVGSVGGDHFGRRIWRRHIAAGVRRDWLHRTDLPSTLGLAVVREDGRADYDYWTTGTADFAWEGRALPKPDPARVDLVHFGSLAAYLEPSARAIEHWVNRARRSVPVSFDPNIRLSAMGEAAKVRERTERLVGLSTLVRVSERDLAQLYPGTAVDAIAREWLEAGPELVVVTLGDAGSVAFHRGHVTEMAAPRVDLVDAIGAGDAFTSGLLGWLTSAGWMRRDRLGAWGNRTVVAAALRYASQLAGHACTVPGAP</sequence>
<organism evidence="9 10">
    <name type="scientific">Glycomyces paridis</name>
    <dbReference type="NCBI Taxonomy" id="2126555"/>
    <lineage>
        <taxon>Bacteria</taxon>
        <taxon>Bacillati</taxon>
        <taxon>Actinomycetota</taxon>
        <taxon>Actinomycetes</taxon>
        <taxon>Glycomycetales</taxon>
        <taxon>Glycomycetaceae</taxon>
        <taxon>Glycomyces</taxon>
    </lineage>
</organism>
<dbReference type="PROSITE" id="PS00583">
    <property type="entry name" value="PFKB_KINASES_1"/>
    <property type="match status" value="1"/>
</dbReference>
<evidence type="ECO:0000256" key="5">
    <source>
        <dbReference type="ARBA" id="ARBA00022840"/>
    </source>
</evidence>
<keyword evidence="3" id="KW-0547">Nucleotide-binding</keyword>
<feature type="chain" id="PRO_5020472510" evidence="7">
    <location>
        <begin position="30"/>
        <end position="467"/>
    </location>
</feature>
<dbReference type="InterPro" id="IPR050306">
    <property type="entry name" value="PfkB_Carbo_kinase"/>
</dbReference>
<reference evidence="9 10" key="1">
    <citation type="journal article" date="2018" name="Int. J. Syst. Evol. Microbiol.">
        <title>Glycomyces paridis sp. nov., isolated from the medicinal plant Paris polyphylla.</title>
        <authorList>
            <person name="Fang X.M."/>
            <person name="Bai J.L."/>
            <person name="Su J."/>
            <person name="Zhao L.L."/>
            <person name="Liu H.Y."/>
            <person name="Ma B.P."/>
            <person name="Zhang Y.Q."/>
            <person name="Yu L.Y."/>
        </authorList>
    </citation>
    <scope>NUCLEOTIDE SEQUENCE [LARGE SCALE GENOMIC DNA]</scope>
    <source>
        <strain evidence="9 10">CPCC 204357</strain>
    </source>
</reference>
<accession>A0A4S8PPS4</accession>
<dbReference type="GO" id="GO:0005524">
    <property type="term" value="F:ATP binding"/>
    <property type="evidence" value="ECO:0007669"/>
    <property type="project" value="UniProtKB-KW"/>
</dbReference>
<dbReference type="AlphaFoldDB" id="A0A4S8PPS4"/>
<name>A0A4S8PPS4_9ACTN</name>
<evidence type="ECO:0000256" key="6">
    <source>
        <dbReference type="SAM" id="MobiDB-lite"/>
    </source>
</evidence>